<name>A0ACB8A8R0_9AGAM</name>
<sequence>MTVFVPVLAVAVVPAWAYTVYQQSTWSAGLGSKQVAAVPPFPKRLSREIDLGASSLAHSISITKPHLHTEASDSESTDVRISEEDHDGLNLGYNMICPTPQLDDDAASACAREPRIIISALVYSIPLITPASSNYDDVSVPGAGRERNGTFESMFCFLSMGLMVIVTRTANLTQSYGHGHCLPLRIPLPTPPTPSKLKLKPIGRAASVL</sequence>
<evidence type="ECO:0000313" key="1">
    <source>
        <dbReference type="EMBL" id="KAH7909391.1"/>
    </source>
</evidence>
<comment type="caution">
    <text evidence="1">The sequence shown here is derived from an EMBL/GenBank/DDBJ whole genome shotgun (WGS) entry which is preliminary data.</text>
</comment>
<proteinExistence type="predicted"/>
<reference evidence="1" key="1">
    <citation type="journal article" date="2021" name="New Phytol.">
        <title>Evolutionary innovations through gain and loss of genes in the ectomycorrhizal Boletales.</title>
        <authorList>
            <person name="Wu G."/>
            <person name="Miyauchi S."/>
            <person name="Morin E."/>
            <person name="Kuo A."/>
            <person name="Drula E."/>
            <person name="Varga T."/>
            <person name="Kohler A."/>
            <person name="Feng B."/>
            <person name="Cao Y."/>
            <person name="Lipzen A."/>
            <person name="Daum C."/>
            <person name="Hundley H."/>
            <person name="Pangilinan J."/>
            <person name="Johnson J."/>
            <person name="Barry K."/>
            <person name="LaButti K."/>
            <person name="Ng V."/>
            <person name="Ahrendt S."/>
            <person name="Min B."/>
            <person name="Choi I.G."/>
            <person name="Park H."/>
            <person name="Plett J.M."/>
            <person name="Magnuson J."/>
            <person name="Spatafora J.W."/>
            <person name="Nagy L.G."/>
            <person name="Henrissat B."/>
            <person name="Grigoriev I.V."/>
            <person name="Yang Z.L."/>
            <person name="Xu J."/>
            <person name="Martin F.M."/>
        </authorList>
    </citation>
    <scope>NUCLEOTIDE SEQUENCE</scope>
    <source>
        <strain evidence="1">ATCC 28755</strain>
    </source>
</reference>
<evidence type="ECO:0000313" key="2">
    <source>
        <dbReference type="Proteomes" id="UP000790377"/>
    </source>
</evidence>
<dbReference type="Proteomes" id="UP000790377">
    <property type="component" value="Unassembled WGS sequence"/>
</dbReference>
<gene>
    <name evidence="1" type="ORF">BJ138DRAFT_1102704</name>
</gene>
<keyword evidence="2" id="KW-1185">Reference proteome</keyword>
<accession>A0ACB8A8R0</accession>
<protein>
    <submittedName>
        <fullName evidence="1">Uncharacterized protein</fullName>
    </submittedName>
</protein>
<organism evidence="1 2">
    <name type="scientific">Hygrophoropsis aurantiaca</name>
    <dbReference type="NCBI Taxonomy" id="72124"/>
    <lineage>
        <taxon>Eukaryota</taxon>
        <taxon>Fungi</taxon>
        <taxon>Dikarya</taxon>
        <taxon>Basidiomycota</taxon>
        <taxon>Agaricomycotina</taxon>
        <taxon>Agaricomycetes</taxon>
        <taxon>Agaricomycetidae</taxon>
        <taxon>Boletales</taxon>
        <taxon>Coniophorineae</taxon>
        <taxon>Hygrophoropsidaceae</taxon>
        <taxon>Hygrophoropsis</taxon>
    </lineage>
</organism>
<dbReference type="EMBL" id="MU267762">
    <property type="protein sequence ID" value="KAH7909391.1"/>
    <property type="molecule type" value="Genomic_DNA"/>
</dbReference>